<dbReference type="PROSITE" id="PS00283">
    <property type="entry name" value="SOYBEAN_KUNITZ"/>
    <property type="match status" value="1"/>
</dbReference>
<dbReference type="AlphaFoldDB" id="A0A9W5YGE6"/>
<evidence type="ECO:0000313" key="2">
    <source>
        <dbReference type="EMBL" id="GKX30718.1"/>
    </source>
</evidence>
<dbReference type="RefSeq" id="WP_281817155.1">
    <property type="nucleotide sequence ID" value="NZ_BRLB01000011.1"/>
</dbReference>
<evidence type="ECO:0000256" key="1">
    <source>
        <dbReference type="SAM" id="SignalP"/>
    </source>
</evidence>
<organism evidence="2 3">
    <name type="scientific">Vallitalea longa</name>
    <dbReference type="NCBI Taxonomy" id="2936439"/>
    <lineage>
        <taxon>Bacteria</taxon>
        <taxon>Bacillati</taxon>
        <taxon>Bacillota</taxon>
        <taxon>Clostridia</taxon>
        <taxon>Lachnospirales</taxon>
        <taxon>Vallitaleaceae</taxon>
        <taxon>Vallitalea</taxon>
    </lineage>
</organism>
<evidence type="ECO:0000313" key="3">
    <source>
        <dbReference type="Proteomes" id="UP001144256"/>
    </source>
</evidence>
<name>A0A9W5YGE6_9FIRM</name>
<keyword evidence="3" id="KW-1185">Reference proteome</keyword>
<comment type="caution">
    <text evidence="2">The sequence shown here is derived from an EMBL/GenBank/DDBJ whole genome shotgun (WGS) entry which is preliminary data.</text>
</comment>
<dbReference type="Proteomes" id="UP001144256">
    <property type="component" value="Unassembled WGS sequence"/>
</dbReference>
<gene>
    <name evidence="2" type="ORF">SH1V18_31980</name>
</gene>
<dbReference type="EMBL" id="BRLB01000011">
    <property type="protein sequence ID" value="GKX30718.1"/>
    <property type="molecule type" value="Genomic_DNA"/>
</dbReference>
<dbReference type="InterPro" id="IPR002160">
    <property type="entry name" value="Prot_inh_Kunz-lg"/>
</dbReference>
<reference evidence="2" key="1">
    <citation type="submission" date="2022-06" db="EMBL/GenBank/DDBJ databases">
        <title>Vallitalea longa sp. nov., an anaerobic bacterium isolated from marine sediment.</title>
        <authorList>
            <person name="Hirano S."/>
            <person name="Terahara T."/>
            <person name="Mori K."/>
            <person name="Hamada M."/>
            <person name="Matsumoto R."/>
            <person name="Kobayashi T."/>
        </authorList>
    </citation>
    <scope>NUCLEOTIDE SEQUENCE</scope>
    <source>
        <strain evidence="2">SH18-1</strain>
    </source>
</reference>
<sequence length="225" mass="25392">MRKLSNSLLVFLLMFISLFITAFSSQVNAEPSSTSFILDSEGNPLLTGKKYYLVPAGGHLSVDNDIEKNYSRGIKKESYWFTDYPALSTNGLGDPIQVFYKGKDTVGESISSGYDVRFKFAGDDEYFDFINGNGWGWVSLDSSPDGGVAQLIKSPTTNKVFIRCAKVTRNYDGFGRMCDWYQAEKTITSYAWFDLEHLLFQSTLWLKTNFFVSPWSPGAWVFIPV</sequence>
<dbReference type="InterPro" id="IPR011065">
    <property type="entry name" value="Kunitz_inhibitor_STI-like_sf"/>
</dbReference>
<feature type="signal peptide" evidence="1">
    <location>
        <begin position="1"/>
        <end position="29"/>
    </location>
</feature>
<dbReference type="GO" id="GO:0004866">
    <property type="term" value="F:endopeptidase inhibitor activity"/>
    <property type="evidence" value="ECO:0007669"/>
    <property type="project" value="InterPro"/>
</dbReference>
<protein>
    <submittedName>
        <fullName evidence="2">Uncharacterized protein</fullName>
    </submittedName>
</protein>
<dbReference type="SUPFAM" id="SSF50386">
    <property type="entry name" value="STI-like"/>
    <property type="match status" value="1"/>
</dbReference>
<feature type="chain" id="PRO_5040906678" evidence="1">
    <location>
        <begin position="30"/>
        <end position="225"/>
    </location>
</feature>
<proteinExistence type="predicted"/>
<accession>A0A9W5YGE6</accession>
<keyword evidence="1" id="KW-0732">Signal</keyword>